<dbReference type="OrthoDB" id="7269818at2"/>
<dbReference type="AlphaFoldDB" id="A0A845B8S0"/>
<dbReference type="Proteomes" id="UP000460715">
    <property type="component" value="Unassembled WGS sequence"/>
</dbReference>
<comment type="caution">
    <text evidence="1">The sequence shown here is derived from an EMBL/GenBank/DDBJ whole genome shotgun (WGS) entry which is preliminary data.</text>
</comment>
<organism evidence="1 2">
    <name type="scientific">Teichococcus coralli</name>
    <dbReference type="NCBI Taxonomy" id="2545983"/>
    <lineage>
        <taxon>Bacteria</taxon>
        <taxon>Pseudomonadati</taxon>
        <taxon>Pseudomonadota</taxon>
        <taxon>Alphaproteobacteria</taxon>
        <taxon>Acetobacterales</taxon>
        <taxon>Roseomonadaceae</taxon>
        <taxon>Roseomonas</taxon>
    </lineage>
</organism>
<gene>
    <name evidence="1" type="ORF">E0493_07125</name>
</gene>
<evidence type="ECO:0000313" key="1">
    <source>
        <dbReference type="EMBL" id="MXP63125.1"/>
    </source>
</evidence>
<dbReference type="RefSeq" id="WP_160936258.1">
    <property type="nucleotide sequence ID" value="NZ_SNVJ01000005.1"/>
</dbReference>
<reference evidence="1 2" key="1">
    <citation type="submission" date="2019-03" db="EMBL/GenBank/DDBJ databases">
        <title>Roseomonas sp. a novel Roseomonas species isolated from Sea whip Gorgonian.</title>
        <authorList>
            <person name="Li F."/>
            <person name="Pan X."/>
            <person name="Huang S."/>
            <person name="Li Z."/>
            <person name="Meng B."/>
        </authorList>
    </citation>
    <scope>NUCLEOTIDE SEQUENCE [LARGE SCALE GENOMIC DNA]</scope>
    <source>
        <strain evidence="1 2">M0104</strain>
    </source>
</reference>
<evidence type="ECO:0000313" key="2">
    <source>
        <dbReference type="Proteomes" id="UP000460715"/>
    </source>
</evidence>
<protein>
    <submittedName>
        <fullName evidence="1">Uncharacterized protein</fullName>
    </submittedName>
</protein>
<name>A0A845B8S0_9PROT</name>
<sequence length="113" mass="13034">MISEILGFQSDNRPVMGFAWYDSGSFDKLREAMPDMSENYDDWRLGAQKDLKKAEQEGYRVIRIAMRPDDFFAWCRQRGIGAPGLAARRAFAADQARLVVQAERSRKKAFSFF</sequence>
<keyword evidence="2" id="KW-1185">Reference proteome</keyword>
<dbReference type="EMBL" id="SNVJ01000005">
    <property type="protein sequence ID" value="MXP63125.1"/>
    <property type="molecule type" value="Genomic_DNA"/>
</dbReference>
<proteinExistence type="predicted"/>
<accession>A0A845B8S0</accession>